<dbReference type="AlphaFoldDB" id="A0A0S7B7B8"/>
<keyword evidence="7 8" id="KW-0472">Membrane</keyword>
<evidence type="ECO:0000256" key="7">
    <source>
        <dbReference type="ARBA" id="ARBA00023136"/>
    </source>
</evidence>
<dbReference type="OrthoDB" id="156797at2"/>
<feature type="transmembrane region" description="Helical" evidence="8">
    <location>
        <begin position="257"/>
        <end position="286"/>
    </location>
</feature>
<dbReference type="InterPro" id="IPR050297">
    <property type="entry name" value="LipidA_mod_glycosyltrf_83"/>
</dbReference>
<feature type="transmembrane region" description="Helical" evidence="8">
    <location>
        <begin position="434"/>
        <end position="457"/>
    </location>
</feature>
<keyword evidence="2" id="KW-1003">Cell membrane</keyword>
<keyword evidence="6 8" id="KW-1133">Transmembrane helix</keyword>
<feature type="transmembrane region" description="Helical" evidence="8">
    <location>
        <begin position="100"/>
        <end position="119"/>
    </location>
</feature>
<dbReference type="EMBL" id="DF967972">
    <property type="protein sequence ID" value="GAP13063.1"/>
    <property type="molecule type" value="Genomic_DNA"/>
</dbReference>
<gene>
    <name evidence="9" type="ORF">LARV_00805</name>
</gene>
<proteinExistence type="predicted"/>
<dbReference type="GO" id="GO:0005886">
    <property type="term" value="C:plasma membrane"/>
    <property type="evidence" value="ECO:0007669"/>
    <property type="project" value="UniProtKB-SubCell"/>
</dbReference>
<evidence type="ECO:0000256" key="5">
    <source>
        <dbReference type="ARBA" id="ARBA00022692"/>
    </source>
</evidence>
<comment type="subcellular location">
    <subcellularLocation>
        <location evidence="1">Cell membrane</location>
        <topology evidence="1">Multi-pass membrane protein</topology>
    </subcellularLocation>
</comment>
<dbReference type="PANTHER" id="PTHR33908">
    <property type="entry name" value="MANNOSYLTRANSFERASE YKCB-RELATED"/>
    <property type="match status" value="1"/>
</dbReference>
<feature type="transmembrane region" description="Helical" evidence="8">
    <location>
        <begin position="207"/>
        <end position="225"/>
    </location>
</feature>
<organism evidence="9">
    <name type="scientific">Longilinea arvoryzae</name>
    <dbReference type="NCBI Taxonomy" id="360412"/>
    <lineage>
        <taxon>Bacteria</taxon>
        <taxon>Bacillati</taxon>
        <taxon>Chloroflexota</taxon>
        <taxon>Anaerolineae</taxon>
        <taxon>Anaerolineales</taxon>
        <taxon>Anaerolineaceae</taxon>
        <taxon>Longilinea</taxon>
    </lineage>
</organism>
<dbReference type="STRING" id="360412.LARV_00805"/>
<feature type="transmembrane region" description="Helical" evidence="8">
    <location>
        <begin position="298"/>
        <end position="316"/>
    </location>
</feature>
<dbReference type="GO" id="GO:0016763">
    <property type="term" value="F:pentosyltransferase activity"/>
    <property type="evidence" value="ECO:0007669"/>
    <property type="project" value="TreeGrafter"/>
</dbReference>
<evidence type="ECO:0000256" key="3">
    <source>
        <dbReference type="ARBA" id="ARBA00022676"/>
    </source>
</evidence>
<feature type="transmembrane region" description="Helical" evidence="8">
    <location>
        <begin position="182"/>
        <end position="200"/>
    </location>
</feature>
<evidence type="ECO:0000256" key="6">
    <source>
        <dbReference type="ARBA" id="ARBA00022989"/>
    </source>
</evidence>
<keyword evidence="5 8" id="KW-0812">Transmembrane</keyword>
<dbReference type="RefSeq" id="WP_075072428.1">
    <property type="nucleotide sequence ID" value="NZ_DF967972.1"/>
</dbReference>
<evidence type="ECO:0000256" key="2">
    <source>
        <dbReference type="ARBA" id="ARBA00022475"/>
    </source>
</evidence>
<keyword evidence="4 9" id="KW-0808">Transferase</keyword>
<evidence type="ECO:0000256" key="8">
    <source>
        <dbReference type="SAM" id="Phobius"/>
    </source>
</evidence>
<protein>
    <submittedName>
        <fullName evidence="9">4-amino-4-deoxy-L-arabinose transferase</fullName>
    </submittedName>
</protein>
<reference evidence="9" key="1">
    <citation type="submission" date="2015-07" db="EMBL/GenBank/DDBJ databases">
        <title>Draft Genome Sequences of Anaerolinea thermolimosa IMO-1, Bellilinea caldifistulae GOMI-1, Leptolinea tardivitalis YMTK-2, Levilinea saccharolytica KIBI-1,Longilinea arvoryzae KOME-1, Previously Described as Members of the Anaerolineaceae (Chloroflexi).</title>
        <authorList>
            <person name="Sekiguchi Y."/>
            <person name="Ohashi A."/>
            <person name="Matsuura N."/>
            <person name="Tourlousse M.D."/>
        </authorList>
    </citation>
    <scope>NUCLEOTIDE SEQUENCE [LARGE SCALE GENOMIC DNA]</scope>
    <source>
        <strain evidence="9">KOME-1</strain>
    </source>
</reference>
<evidence type="ECO:0000256" key="1">
    <source>
        <dbReference type="ARBA" id="ARBA00004651"/>
    </source>
</evidence>
<feature type="transmembrane region" description="Helical" evidence="8">
    <location>
        <begin position="60"/>
        <end position="80"/>
    </location>
</feature>
<accession>A0A0S7B7B8</accession>
<dbReference type="Proteomes" id="UP000055060">
    <property type="component" value="Unassembled WGS sequence"/>
</dbReference>
<sequence>MLAILPLLTYGGYFLFLYNRNPEIDRRRILLRTAVVWGVYLVIGTELLSLFHWVTQVGLALFWMAGLVASAAWMTITHRLQKKPIILSRLKVRLTVQNSILLSIICVICIATAIIAWVAPPNTIDSLAYHMPKVAHWAQDQAVHFYSTGMYAQNNMPPGAEMILLQFYVLAQSDRLVNFVEWLAMLGSLIGVSVLAAQLGARKIGQFFAAVFAVTLPMGIAQASSTMTDYVVTFWVICAASETLAALTESFDWRMPALASLAAGLAVLTKQIAAAYLFPFGILFAVVLVRRVGWKRSIGWAVLAILLACSVMAGHISRTYLTYHNLISDPTHVSEHANALLTPQGILSNVTRNAALQTGTPWPKVTEEVWMFVLKVHVKLGVDMDDPRTTSIGPYRRITLNLSENNVGNPVHAVLILFCFPITLILGKKLGRNVVFYTLIVISTFIFFSAMFKWQIFGSRYHLPFFVLSAPVFGVLLGRFLPDWSLDVVGLTLLALSWTWLVHLVERPVIQKPGDTDYPSIFQQSREDLYFSPSIRNSKVIYDEMLGRIRAANCSSIGVMISGASVEYPIWVAMDAPRKDLQIEWIVSGPTRKFAKANFKPCAVICQNCPQEWQSVRDLPLVEELSSGYQLFLAKPIP</sequence>
<dbReference type="GO" id="GO:0009103">
    <property type="term" value="P:lipopolysaccharide biosynthetic process"/>
    <property type="evidence" value="ECO:0007669"/>
    <property type="project" value="UniProtKB-ARBA"/>
</dbReference>
<keyword evidence="3" id="KW-0328">Glycosyltransferase</keyword>
<keyword evidence="10" id="KW-1185">Reference proteome</keyword>
<feature type="transmembrane region" description="Helical" evidence="8">
    <location>
        <begin position="29"/>
        <end position="54"/>
    </location>
</feature>
<name>A0A0S7B7B8_9CHLR</name>
<dbReference type="PANTHER" id="PTHR33908:SF11">
    <property type="entry name" value="MEMBRANE PROTEIN"/>
    <property type="match status" value="1"/>
</dbReference>
<evidence type="ECO:0000256" key="4">
    <source>
        <dbReference type="ARBA" id="ARBA00022679"/>
    </source>
</evidence>
<evidence type="ECO:0000313" key="9">
    <source>
        <dbReference type="EMBL" id="GAP13063.1"/>
    </source>
</evidence>
<feature type="transmembrane region" description="Helical" evidence="8">
    <location>
        <begin position="410"/>
        <end position="427"/>
    </location>
</feature>
<evidence type="ECO:0000313" key="10">
    <source>
        <dbReference type="Proteomes" id="UP000055060"/>
    </source>
</evidence>